<dbReference type="RefSeq" id="WP_016932386.1">
    <property type="nucleotide sequence ID" value="NZ_LPZN01000048.1"/>
</dbReference>
<dbReference type="InterPro" id="IPR036388">
    <property type="entry name" value="WH-like_DNA-bd_sf"/>
</dbReference>
<evidence type="ECO:0000256" key="1">
    <source>
        <dbReference type="ARBA" id="ARBA00011046"/>
    </source>
</evidence>
<reference evidence="5 6" key="1">
    <citation type="submission" date="2018-06" db="EMBL/GenBank/DDBJ databases">
        <authorList>
            <consortium name="Pathogen Informatics"/>
            <person name="Doyle S."/>
        </authorList>
    </citation>
    <scope>NUCLEOTIDE SEQUENCE [LARGE SCALE GENOMIC DNA]</scope>
    <source>
        <strain evidence="5 6">NCTC13296</strain>
    </source>
</reference>
<dbReference type="AlphaFoldDB" id="A0A379M367"/>
<keyword evidence="2" id="KW-0805">Transcription regulation</keyword>
<evidence type="ECO:0000313" key="6">
    <source>
        <dbReference type="Proteomes" id="UP000254569"/>
    </source>
</evidence>
<keyword evidence="3" id="KW-0238">DNA-binding</keyword>
<keyword evidence="4" id="KW-0804">Transcription</keyword>
<dbReference type="InterPro" id="IPR036390">
    <property type="entry name" value="WH_DNA-bd_sf"/>
</dbReference>
<evidence type="ECO:0000256" key="2">
    <source>
        <dbReference type="ARBA" id="ARBA00023015"/>
    </source>
</evidence>
<gene>
    <name evidence="5" type="primary">blaI_2</name>
    <name evidence="5" type="ORF">NCTC13296_03654</name>
</gene>
<evidence type="ECO:0000256" key="4">
    <source>
        <dbReference type="ARBA" id="ARBA00023163"/>
    </source>
</evidence>
<dbReference type="Pfam" id="PF03965">
    <property type="entry name" value="Penicillinase_R"/>
    <property type="match status" value="1"/>
</dbReference>
<dbReference type="InterPro" id="IPR005650">
    <property type="entry name" value="BlaI_family"/>
</dbReference>
<organism evidence="5 6">
    <name type="scientific">Rhodococcus gordoniae</name>
    <dbReference type="NCBI Taxonomy" id="223392"/>
    <lineage>
        <taxon>Bacteria</taxon>
        <taxon>Bacillati</taxon>
        <taxon>Actinomycetota</taxon>
        <taxon>Actinomycetes</taxon>
        <taxon>Mycobacteriales</taxon>
        <taxon>Nocardiaceae</taxon>
        <taxon>Rhodococcus</taxon>
    </lineage>
</organism>
<dbReference type="GO" id="GO:0003677">
    <property type="term" value="F:DNA binding"/>
    <property type="evidence" value="ECO:0007669"/>
    <property type="project" value="UniProtKB-KW"/>
</dbReference>
<evidence type="ECO:0000256" key="3">
    <source>
        <dbReference type="ARBA" id="ARBA00023125"/>
    </source>
</evidence>
<comment type="similarity">
    <text evidence="1">Belongs to the BlaI transcriptional regulatory family.</text>
</comment>
<evidence type="ECO:0000313" key="5">
    <source>
        <dbReference type="EMBL" id="SUE16761.1"/>
    </source>
</evidence>
<accession>A0A379M367</accession>
<dbReference type="SUPFAM" id="SSF46785">
    <property type="entry name" value="Winged helix' DNA-binding domain"/>
    <property type="match status" value="1"/>
</dbReference>
<protein>
    <submittedName>
        <fullName evidence="5">Putative BlaI family transcriptional regulator</fullName>
    </submittedName>
</protein>
<name>A0A379M367_9NOCA</name>
<dbReference type="OrthoDB" id="9813987at2"/>
<dbReference type="GO" id="GO:0045892">
    <property type="term" value="P:negative regulation of DNA-templated transcription"/>
    <property type="evidence" value="ECO:0007669"/>
    <property type="project" value="InterPro"/>
</dbReference>
<keyword evidence="6" id="KW-1185">Reference proteome</keyword>
<dbReference type="Proteomes" id="UP000254569">
    <property type="component" value="Unassembled WGS sequence"/>
</dbReference>
<dbReference type="Gene3D" id="1.10.10.10">
    <property type="entry name" value="Winged helix-like DNA-binding domain superfamily/Winged helix DNA-binding domain"/>
    <property type="match status" value="1"/>
</dbReference>
<dbReference type="EMBL" id="UGVI01000001">
    <property type="protein sequence ID" value="SUE16761.1"/>
    <property type="molecule type" value="Genomic_DNA"/>
</dbReference>
<sequence length="125" mass="14127">MGLGELESAIMDVLWQSDEPLRVRDVLARLEPDRSPAYTTVMTVLDNLHTKGMVTRSRIGRGYSYRATRSREETAAELLRHVLRTSGDAEQVMLHFASSATEDESRILRRAARRTTARNRGNLPS</sequence>
<proteinExistence type="inferred from homology"/>